<dbReference type="OrthoDB" id="10691532at2759"/>
<keyword evidence="3" id="KW-0732">Signal</keyword>
<keyword evidence="5" id="KW-1185">Reference proteome</keyword>
<feature type="transmembrane region" description="Helical" evidence="2">
    <location>
        <begin position="33"/>
        <end position="52"/>
    </location>
</feature>
<reference evidence="4 5" key="1">
    <citation type="journal article" date="2011" name="Proc. Natl. Acad. Sci. U.S.A.">
        <title>Genome and transcriptome analyses of the mountain pine beetle-fungal symbiont Grosmannia clavigera, a lodgepole pine pathogen.</title>
        <authorList>
            <person name="DiGuistini S."/>
            <person name="Wang Y."/>
            <person name="Liao N.Y."/>
            <person name="Taylor G."/>
            <person name="Tanguay P."/>
            <person name="Feau N."/>
            <person name="Henrissat B."/>
            <person name="Chan S.K."/>
            <person name="Hesse-Orce U."/>
            <person name="Alamouti S.M."/>
            <person name="Tsui C.K.M."/>
            <person name="Docking R.T."/>
            <person name="Levasseur A."/>
            <person name="Haridas S."/>
            <person name="Robertson G."/>
            <person name="Birol I."/>
            <person name="Holt R.A."/>
            <person name="Marra M.A."/>
            <person name="Hamelin R.C."/>
            <person name="Hirst M."/>
            <person name="Jones S.J.M."/>
            <person name="Bohlmann J."/>
            <person name="Breuil C."/>
        </authorList>
    </citation>
    <scope>NUCLEOTIDE SEQUENCE [LARGE SCALE GENOMIC DNA]</scope>
    <source>
        <strain evidence="5">kw1407 / UAMH 11150</strain>
    </source>
</reference>
<evidence type="ECO:0000256" key="1">
    <source>
        <dbReference type="SAM" id="MobiDB-lite"/>
    </source>
</evidence>
<feature type="compositionally biased region" description="Low complexity" evidence="1">
    <location>
        <begin position="1346"/>
        <end position="1360"/>
    </location>
</feature>
<feature type="compositionally biased region" description="Basic and acidic residues" evidence="1">
    <location>
        <begin position="688"/>
        <end position="714"/>
    </location>
</feature>
<keyword evidence="2" id="KW-1133">Transmembrane helix</keyword>
<dbReference type="Proteomes" id="UP000007796">
    <property type="component" value="Unassembled WGS sequence"/>
</dbReference>
<feature type="transmembrane region" description="Helical" evidence="2">
    <location>
        <begin position="64"/>
        <end position="84"/>
    </location>
</feature>
<organism evidence="5">
    <name type="scientific">Grosmannia clavigera (strain kw1407 / UAMH 11150)</name>
    <name type="common">Blue stain fungus</name>
    <name type="synonym">Graphiocladiella clavigera</name>
    <dbReference type="NCBI Taxonomy" id="655863"/>
    <lineage>
        <taxon>Eukaryota</taxon>
        <taxon>Fungi</taxon>
        <taxon>Dikarya</taxon>
        <taxon>Ascomycota</taxon>
        <taxon>Pezizomycotina</taxon>
        <taxon>Sordariomycetes</taxon>
        <taxon>Sordariomycetidae</taxon>
        <taxon>Ophiostomatales</taxon>
        <taxon>Ophiostomataceae</taxon>
        <taxon>Leptographium</taxon>
    </lineage>
</organism>
<gene>
    <name evidence="4" type="ORF">CMQ_5796</name>
</gene>
<dbReference type="RefSeq" id="XP_014168858.1">
    <property type="nucleotide sequence ID" value="XM_014313383.1"/>
</dbReference>
<feature type="region of interest" description="Disordered" evidence="1">
    <location>
        <begin position="1302"/>
        <end position="1429"/>
    </location>
</feature>
<feature type="region of interest" description="Disordered" evidence="1">
    <location>
        <begin position="1061"/>
        <end position="1128"/>
    </location>
</feature>
<feature type="region of interest" description="Disordered" evidence="1">
    <location>
        <begin position="791"/>
        <end position="885"/>
    </location>
</feature>
<feature type="transmembrane region" description="Helical" evidence="2">
    <location>
        <begin position="198"/>
        <end position="222"/>
    </location>
</feature>
<feature type="region of interest" description="Disordered" evidence="1">
    <location>
        <begin position="543"/>
        <end position="576"/>
    </location>
</feature>
<evidence type="ECO:0000313" key="5">
    <source>
        <dbReference type="Proteomes" id="UP000007796"/>
    </source>
</evidence>
<feature type="compositionally biased region" description="Pro residues" evidence="1">
    <location>
        <begin position="1302"/>
        <end position="1321"/>
    </location>
</feature>
<feature type="compositionally biased region" description="Basic and acidic residues" evidence="1">
    <location>
        <begin position="832"/>
        <end position="848"/>
    </location>
</feature>
<dbReference type="EMBL" id="GL629997">
    <property type="protein sequence ID" value="EFW99375.1"/>
    <property type="molecule type" value="Genomic_DNA"/>
</dbReference>
<name>F0XSS7_GROCL</name>
<protein>
    <submittedName>
        <fullName evidence="4">Uncharacterized protein</fullName>
    </submittedName>
</protein>
<feature type="region of interest" description="Disordered" evidence="1">
    <location>
        <begin position="626"/>
        <end position="662"/>
    </location>
</feature>
<feature type="region of interest" description="Disordered" evidence="1">
    <location>
        <begin position="1453"/>
        <end position="1490"/>
    </location>
</feature>
<feature type="region of interest" description="Disordered" evidence="1">
    <location>
        <begin position="482"/>
        <end position="504"/>
    </location>
</feature>
<feature type="region of interest" description="Disordered" evidence="1">
    <location>
        <begin position="677"/>
        <end position="763"/>
    </location>
</feature>
<feature type="compositionally biased region" description="Pro residues" evidence="1">
    <location>
        <begin position="716"/>
        <end position="728"/>
    </location>
</feature>
<feature type="compositionally biased region" description="Low complexity" evidence="1">
    <location>
        <begin position="1472"/>
        <end position="1481"/>
    </location>
</feature>
<keyword evidence="2" id="KW-0472">Membrane</keyword>
<evidence type="ECO:0000256" key="2">
    <source>
        <dbReference type="SAM" id="Phobius"/>
    </source>
</evidence>
<evidence type="ECO:0000256" key="3">
    <source>
        <dbReference type="SAM" id="SignalP"/>
    </source>
</evidence>
<dbReference type="HOGENOM" id="CLU_241536_0_0_1"/>
<sequence length="1679" mass="181807">MLPVIIFASLIWLFTLLRPETRPAAQVLWPTAIGYLFLPGCLFLVVPASMFLRGLWSGRVFPRLHLLISFAATSAALAVLYVLYRQLSWATGLTMALVQDWEEFVVDVAEGPRETLGPLFRDAFFAGLDDLNFFEGLKQDKRDLQDMADRALDALFVLPGVIGHVFHAVLSVPRFLMACEDALDEGPLVVATFVWEHLLALVAFVVGLLLIAMGSCWLYFILVQKRALEIAHRRSQNEQFVAVIDQQHAMINAMDEVADQLYQRAKSVVDDIWYNVFRPGALHHLAQLQHACVPRSMGSRIRTTRRNTTHFVRHRVAVRPGLGMPTPAALATSFDPFAIYDALNDLSDSNQLIMKGLASERGRLARQISALDQYLEAILADIKLHLQRGQYGRESWTQEKYQAAFARYDEYVMRKADSDNDSNAPDIGSFEQFQLAWNSRAAMVSSPPAVSRGCANEWASSILLDHSTVIVPRDDRQWDEDARLHTSQQRHRSPHVRIDDHLQRPEYRLRLQDEQMESQRLELSSALQRQRAMESHLHALEQKCSQQQSILERPPREAQAESASSDAPVRGPTTTPFQEAAALPSAPIQHDGTSVPPSAPDPALKLFRQRQQDWALYLRIVRGKASGSPQLPEEHGTVDAGPSKRTMIPRAGAKTASPVARSRRRVHFADTCDILYFSTSPSSSPDADADKMLLDSPDREDQHAAEREFQRLEDLPPLPLSPPPPPPQSSTEDVPPLPPFPSGRKKMDKSTKREVLASPATISSPAPTAAAALPVTSEPLHVHETTHDLCSSRFLPSRHRAQEPTSRVLRQRTRQTQRVQRTPPSQRPLHARRVDVDERSAQEVRKQDQIGLAGESTPDSPPHMSQQAATPAATPTSPAQLLPGNAPSPAPVMHYIPGAMPAGSGSEDDLFVLAKQRTVEAPMAKAPSAAAGAGMHSMESDPGASDIDMTTAMDFEWHAATEAATDEEAEIMAQLASTMASTDLSDVLAPPLAESFAETGEVQHTLPLLEDQMAALDVWSLPCDNLPDMREVLGLTEWPTDEEMTELREILDRAEIPTLSELLPLPDTPMTEGIASTAPEDPVQTAPVPPAPLQHQSSPFASDNHGDSDTGGCSTTPAETAGLLSPLPSALIPSTSTKVFGGPSSSPAPTSSPAATVQLALPTFQSLPPSDRAMPVADFPLPDAPPATLVIPSLPPPVVPTAATWPASAFVPAPAATGIDEREMIGVESLLALALPATPPPVPSLPPPVIPTAASWPASAFVPAPAAPGHDEREMGGMEMEFPAVPVSLPVPVPAPAPAPTPAAVLMPPPPRPRPARPPVPTTTTSQPERPLTPMPSSSRVVGTPPAQEQPQQQHESQSARSKGKEKAAEDWAMDAMGDSVPESPVRTTARESGQRKTLVPRLRKRTGGKQTSGPSAAPMPAFGGDTQESQMAPAFDFTVSAPVVVTANTATTTTASDVESEAESEAGTTVGSNADAGTNNDNDRDGNTGNVMVISGFGGQGLEGYQAPLFAPMPEEVAAAVAATAAAAGLPSLIGADSAANTATDWSGGGRKRGSLRDHARATMEEYQAIWADDKVRGYAVKLEQVIRVGEQFLGIEQIDDELAKSWPHAARKEMLVSFVQQQSTLPDNWNASLSTVTELSLNWLDTVSHWDEIEEYFQESFEAKLFEALVGYDLLYQ</sequence>
<feature type="signal peptide" evidence="3">
    <location>
        <begin position="1"/>
        <end position="19"/>
    </location>
</feature>
<dbReference type="STRING" id="655863.F0XSS7"/>
<proteinExistence type="predicted"/>
<keyword evidence="2" id="KW-0812">Transmembrane</keyword>
<dbReference type="InParanoid" id="F0XSS7"/>
<accession>F0XSS7</accession>
<feature type="chain" id="PRO_5003261055" evidence="3">
    <location>
        <begin position="20"/>
        <end position="1679"/>
    </location>
</feature>
<evidence type="ECO:0000313" key="4">
    <source>
        <dbReference type="EMBL" id="EFW99375.1"/>
    </source>
</evidence>
<dbReference type="eggNOG" id="ENOG502R6ME">
    <property type="taxonomic scope" value="Eukaryota"/>
</dbReference>
<dbReference type="GeneID" id="25979157"/>
<feature type="region of interest" description="Disordered" evidence="1">
    <location>
        <begin position="1134"/>
        <end position="1153"/>
    </location>
</feature>
<feature type="compositionally biased region" description="Low complexity" evidence="1">
    <location>
        <begin position="865"/>
        <end position="880"/>
    </location>
</feature>